<gene>
    <name evidence="9" type="ORF">ACIBP4_24920</name>
</gene>
<feature type="transmembrane region" description="Helical" evidence="8">
    <location>
        <begin position="273"/>
        <end position="299"/>
    </location>
</feature>
<feature type="transmembrane region" description="Helical" evidence="8">
    <location>
        <begin position="98"/>
        <end position="123"/>
    </location>
</feature>
<keyword evidence="4" id="KW-1003">Cell membrane</keyword>
<feature type="transmembrane region" description="Helical" evidence="8">
    <location>
        <begin position="408"/>
        <end position="426"/>
    </location>
</feature>
<feature type="transmembrane region" description="Helical" evidence="8">
    <location>
        <begin position="238"/>
        <end position="261"/>
    </location>
</feature>
<evidence type="ECO:0000313" key="9">
    <source>
        <dbReference type="EMBL" id="MFI7265531.1"/>
    </source>
</evidence>
<feature type="transmembrane region" description="Helical" evidence="8">
    <location>
        <begin position="167"/>
        <end position="186"/>
    </location>
</feature>
<sequence>MSTAAALATAASPRRIAALALPALVVLAAEPLYVLVDTAVVGHLGRVPLAALAVGGTVMTLTAWIGTVVAYGTTGRSARRFGAGDRAAAVAEGVQASWLALATGVLVAVAIGIGGGALARTLVGGPGEVADAAAGWLRIAALGAPGLLLAAAGNGWLRGIQDTRRPLLFVLGPNLLSALLCPLLVYPVGLGLVGSAVANAIAQTLSGVLFAAALARERVSLRPRPRVIGQQLVLSRDLLVRGVAFQASFLSATAVAARFGAAAVGAHQIAVQLWFFTALVLDALAIAAQSLVGAALGAGDAAGARFLARRVALLGGLCGVAFAVLIAAGAGLVPAWFSSDPQVREQAMVAWPWFVALQPIGGVVFALDGVLIGAGDVRYLRNLTIVAALGGFLPAIWLAYGLDLGLGGIWAGLTLFVVLRLVALLLRMRSGAWAVVGAVR</sequence>
<feature type="transmembrane region" description="Helical" evidence="8">
    <location>
        <begin position="383"/>
        <end position="402"/>
    </location>
</feature>
<feature type="transmembrane region" description="Helical" evidence="8">
    <location>
        <begin position="311"/>
        <end position="337"/>
    </location>
</feature>
<evidence type="ECO:0000256" key="8">
    <source>
        <dbReference type="SAM" id="Phobius"/>
    </source>
</evidence>
<evidence type="ECO:0000256" key="3">
    <source>
        <dbReference type="ARBA" id="ARBA00022448"/>
    </source>
</evidence>
<feature type="transmembrane region" description="Helical" evidence="8">
    <location>
        <begin position="135"/>
        <end position="155"/>
    </location>
</feature>
<evidence type="ECO:0000256" key="4">
    <source>
        <dbReference type="ARBA" id="ARBA00022475"/>
    </source>
</evidence>
<dbReference type="InterPro" id="IPR002528">
    <property type="entry name" value="MATE_fam"/>
</dbReference>
<keyword evidence="3" id="KW-0813">Transport</keyword>
<evidence type="ECO:0000313" key="10">
    <source>
        <dbReference type="Proteomes" id="UP001612812"/>
    </source>
</evidence>
<feature type="transmembrane region" description="Helical" evidence="8">
    <location>
        <begin position="52"/>
        <end position="71"/>
    </location>
</feature>
<name>A0ABW7ZU07_9ACTN</name>
<comment type="subcellular location">
    <subcellularLocation>
        <location evidence="1">Cell membrane</location>
        <topology evidence="1">Multi-pass membrane protein</topology>
    </subcellularLocation>
</comment>
<protein>
    <submittedName>
        <fullName evidence="9">MATE family efflux transporter</fullName>
    </submittedName>
</protein>
<dbReference type="Proteomes" id="UP001612812">
    <property type="component" value="Unassembled WGS sequence"/>
</dbReference>
<keyword evidence="10" id="KW-1185">Reference proteome</keyword>
<dbReference type="CDD" id="cd13136">
    <property type="entry name" value="MATE_DinF_like"/>
    <property type="match status" value="1"/>
</dbReference>
<comment type="similarity">
    <text evidence="2">Belongs to the multi antimicrobial extrusion (MATE) (TC 2.A.66.1) family.</text>
</comment>
<dbReference type="PANTHER" id="PTHR42893">
    <property type="entry name" value="PROTEIN DETOXIFICATION 44, CHLOROPLASTIC-RELATED"/>
    <property type="match status" value="1"/>
</dbReference>
<keyword evidence="5 8" id="KW-0812">Transmembrane</keyword>
<evidence type="ECO:0000256" key="7">
    <source>
        <dbReference type="ARBA" id="ARBA00023136"/>
    </source>
</evidence>
<evidence type="ECO:0000256" key="2">
    <source>
        <dbReference type="ARBA" id="ARBA00010199"/>
    </source>
</evidence>
<evidence type="ECO:0000256" key="1">
    <source>
        <dbReference type="ARBA" id="ARBA00004651"/>
    </source>
</evidence>
<feature type="transmembrane region" description="Helical" evidence="8">
    <location>
        <begin position="349"/>
        <end position="371"/>
    </location>
</feature>
<dbReference type="InterPro" id="IPR048279">
    <property type="entry name" value="MdtK-like"/>
</dbReference>
<dbReference type="NCBIfam" id="TIGR00797">
    <property type="entry name" value="matE"/>
    <property type="match status" value="1"/>
</dbReference>
<evidence type="ECO:0000256" key="6">
    <source>
        <dbReference type="ARBA" id="ARBA00022989"/>
    </source>
</evidence>
<dbReference type="PANTHER" id="PTHR42893:SF46">
    <property type="entry name" value="PROTEIN DETOXIFICATION 44, CHLOROPLASTIC"/>
    <property type="match status" value="1"/>
</dbReference>
<keyword evidence="7 8" id="KW-0472">Membrane</keyword>
<dbReference type="PIRSF" id="PIRSF006603">
    <property type="entry name" value="DinF"/>
    <property type="match status" value="1"/>
</dbReference>
<reference evidence="9 10" key="1">
    <citation type="submission" date="2024-10" db="EMBL/GenBank/DDBJ databases">
        <title>The Natural Products Discovery Center: Release of the First 8490 Sequenced Strains for Exploring Actinobacteria Biosynthetic Diversity.</title>
        <authorList>
            <person name="Kalkreuter E."/>
            <person name="Kautsar S.A."/>
            <person name="Yang D."/>
            <person name="Bader C.D."/>
            <person name="Teijaro C.N."/>
            <person name="Fluegel L."/>
            <person name="Davis C.M."/>
            <person name="Simpson J.R."/>
            <person name="Lauterbach L."/>
            <person name="Steele A.D."/>
            <person name="Gui C."/>
            <person name="Meng S."/>
            <person name="Li G."/>
            <person name="Viehrig K."/>
            <person name="Ye F."/>
            <person name="Su P."/>
            <person name="Kiefer A.F."/>
            <person name="Nichols A."/>
            <person name="Cepeda A.J."/>
            <person name="Yan W."/>
            <person name="Fan B."/>
            <person name="Jiang Y."/>
            <person name="Adhikari A."/>
            <person name="Zheng C.-J."/>
            <person name="Schuster L."/>
            <person name="Cowan T.M."/>
            <person name="Smanski M.J."/>
            <person name="Chevrette M.G."/>
            <person name="De Carvalho L.P.S."/>
            <person name="Shen B."/>
        </authorList>
    </citation>
    <scope>NUCLEOTIDE SEQUENCE [LARGE SCALE GENOMIC DNA]</scope>
    <source>
        <strain evidence="9 10">NPDC049845</strain>
    </source>
</reference>
<dbReference type="InterPro" id="IPR044644">
    <property type="entry name" value="DinF-like"/>
</dbReference>
<organism evidence="9 10">
    <name type="scientific">Micromonospora maritima</name>
    <dbReference type="NCBI Taxonomy" id="986711"/>
    <lineage>
        <taxon>Bacteria</taxon>
        <taxon>Bacillati</taxon>
        <taxon>Actinomycetota</taxon>
        <taxon>Actinomycetes</taxon>
        <taxon>Micromonosporales</taxon>
        <taxon>Micromonosporaceae</taxon>
        <taxon>Micromonospora</taxon>
    </lineage>
</organism>
<dbReference type="EMBL" id="JBITLE010000012">
    <property type="protein sequence ID" value="MFI7265531.1"/>
    <property type="molecule type" value="Genomic_DNA"/>
</dbReference>
<keyword evidence="6 8" id="KW-1133">Transmembrane helix</keyword>
<comment type="caution">
    <text evidence="9">The sequence shown here is derived from an EMBL/GenBank/DDBJ whole genome shotgun (WGS) entry which is preliminary data.</text>
</comment>
<dbReference type="RefSeq" id="WP_396771137.1">
    <property type="nucleotide sequence ID" value="NZ_JBITLA010000014.1"/>
</dbReference>
<proteinExistence type="inferred from homology"/>
<feature type="transmembrane region" description="Helical" evidence="8">
    <location>
        <begin position="192"/>
        <end position="217"/>
    </location>
</feature>
<dbReference type="Pfam" id="PF01554">
    <property type="entry name" value="MatE"/>
    <property type="match status" value="2"/>
</dbReference>
<evidence type="ECO:0000256" key="5">
    <source>
        <dbReference type="ARBA" id="ARBA00022692"/>
    </source>
</evidence>
<accession>A0ABW7ZU07</accession>